<evidence type="ECO:0000256" key="2">
    <source>
        <dbReference type="ARBA" id="ARBA00024987"/>
    </source>
</evidence>
<gene>
    <name evidence="3" type="ORF">M569_16345</name>
</gene>
<sequence>QVPIFDGSAREWVMAINQSGTKDAVDNNGETCEKLAPYLHEPVYVMRNDSFIAAFPHGEVNITYGIHFPKAKISFLIIIDRQWFSCNLSDKSCYADQISPCRTFCIYEEVEELRRSGLIKGGSVDTAIICSTSRGWLNPPLRFGDEPCRHKVLDFIGDMSLLAQDGSQGVVVAHLIAYKGGHSLHAEFVRRLLG</sequence>
<feature type="non-terminal residue" evidence="3">
    <location>
        <position position="1"/>
    </location>
</feature>
<evidence type="ECO:0000313" key="4">
    <source>
        <dbReference type="Proteomes" id="UP000015453"/>
    </source>
</evidence>
<evidence type="ECO:0000256" key="1">
    <source>
        <dbReference type="ARBA" id="ARBA00006170"/>
    </source>
</evidence>
<dbReference type="SUPFAM" id="SSF54211">
    <property type="entry name" value="Ribosomal protein S5 domain 2-like"/>
    <property type="match status" value="1"/>
</dbReference>
<organism evidence="3 4">
    <name type="scientific">Genlisea aurea</name>
    <dbReference type="NCBI Taxonomy" id="192259"/>
    <lineage>
        <taxon>Eukaryota</taxon>
        <taxon>Viridiplantae</taxon>
        <taxon>Streptophyta</taxon>
        <taxon>Embryophyta</taxon>
        <taxon>Tracheophyta</taxon>
        <taxon>Spermatophyta</taxon>
        <taxon>Magnoliopsida</taxon>
        <taxon>eudicotyledons</taxon>
        <taxon>Gunneridae</taxon>
        <taxon>Pentapetalae</taxon>
        <taxon>asterids</taxon>
        <taxon>lamiids</taxon>
        <taxon>Lamiales</taxon>
        <taxon>Lentibulariaceae</taxon>
        <taxon>Genlisea</taxon>
    </lineage>
</organism>
<keyword evidence="4" id="KW-1185">Reference proteome</keyword>
<dbReference type="GO" id="GO:0103117">
    <property type="term" value="F:UDP-3-O-acyl-N-acetylglucosamine deacetylase activity"/>
    <property type="evidence" value="ECO:0007669"/>
    <property type="project" value="InterPro"/>
</dbReference>
<comment type="function">
    <text evidence="2">Involved in the biosynthesis of lipid A, a phosphorylated glycolipid that in bacteria anchors the lipopolysaccharide to the outer membrane of the cell. Lipid A-like molecules in plants may serve as structural components of the outer membranes of mitochondria and/or chloroplasts, or may be involved in signal transduction or plant defense responses.</text>
</comment>
<proteinExistence type="inferred from homology"/>
<protein>
    <recommendedName>
        <fullName evidence="5">UDP-3-O-acyl-N-acetylglucosamine deacetylase</fullName>
    </recommendedName>
</protein>
<dbReference type="Pfam" id="PF03331">
    <property type="entry name" value="LpxC"/>
    <property type="match status" value="1"/>
</dbReference>
<dbReference type="InterPro" id="IPR011334">
    <property type="entry name" value="UDP-acyl_GlcNac_deAcase_C"/>
</dbReference>
<evidence type="ECO:0000313" key="3">
    <source>
        <dbReference type="EMBL" id="EPS58469.1"/>
    </source>
</evidence>
<feature type="non-terminal residue" evidence="3">
    <location>
        <position position="194"/>
    </location>
</feature>
<dbReference type="PANTHER" id="PTHR33694:SF1">
    <property type="entry name" value="UDP-3-O-ACYL-N-ACETYLGLUCOSAMINE DEACETYLASE 1, MITOCHONDRIAL-RELATED"/>
    <property type="match status" value="1"/>
</dbReference>
<comment type="caution">
    <text evidence="3">The sequence shown here is derived from an EMBL/GenBank/DDBJ whole genome shotgun (WGS) entry which is preliminary data.</text>
</comment>
<comment type="similarity">
    <text evidence="1">Belongs to the LpxC family.</text>
</comment>
<dbReference type="OrthoDB" id="10265200at2759"/>
<dbReference type="AlphaFoldDB" id="S8BVT0"/>
<dbReference type="Proteomes" id="UP000015453">
    <property type="component" value="Unassembled WGS sequence"/>
</dbReference>
<dbReference type="GO" id="GO:0016020">
    <property type="term" value="C:membrane"/>
    <property type="evidence" value="ECO:0007669"/>
    <property type="project" value="GOC"/>
</dbReference>
<name>S8BVT0_9LAMI</name>
<dbReference type="InterPro" id="IPR020568">
    <property type="entry name" value="Ribosomal_Su5_D2-typ_SF"/>
</dbReference>
<dbReference type="GO" id="GO:0005739">
    <property type="term" value="C:mitochondrion"/>
    <property type="evidence" value="ECO:0007669"/>
    <property type="project" value="UniProtKB-ARBA"/>
</dbReference>
<dbReference type="PANTHER" id="PTHR33694">
    <property type="entry name" value="UDP-3-O-ACYL-N-ACETYLGLUCOSAMINE DEACETYLASE 1, MITOCHONDRIAL-RELATED"/>
    <property type="match status" value="1"/>
</dbReference>
<accession>S8BVT0</accession>
<dbReference type="GO" id="GO:2001289">
    <property type="term" value="P:lipid X metabolic process"/>
    <property type="evidence" value="ECO:0007669"/>
    <property type="project" value="UniProtKB-ARBA"/>
</dbReference>
<dbReference type="Gene3D" id="3.30.1700.10">
    <property type="entry name" value="lpxc deacetylase, domain 2"/>
    <property type="match status" value="1"/>
</dbReference>
<dbReference type="InterPro" id="IPR004463">
    <property type="entry name" value="UDP-acyl_GlcNac_deAcase"/>
</dbReference>
<dbReference type="GO" id="GO:0009245">
    <property type="term" value="P:lipid A biosynthetic process"/>
    <property type="evidence" value="ECO:0007669"/>
    <property type="project" value="InterPro"/>
</dbReference>
<reference evidence="3 4" key="1">
    <citation type="journal article" date="2013" name="BMC Genomics">
        <title>The miniature genome of a carnivorous plant Genlisea aurea contains a low number of genes and short non-coding sequences.</title>
        <authorList>
            <person name="Leushkin E.V."/>
            <person name="Sutormin R.A."/>
            <person name="Nabieva E.R."/>
            <person name="Penin A.A."/>
            <person name="Kondrashov A.S."/>
            <person name="Logacheva M.D."/>
        </authorList>
    </citation>
    <scope>NUCLEOTIDE SEQUENCE [LARGE SCALE GENOMIC DNA]</scope>
</reference>
<dbReference type="EMBL" id="AUSU01009193">
    <property type="protein sequence ID" value="EPS58469.1"/>
    <property type="molecule type" value="Genomic_DNA"/>
</dbReference>
<evidence type="ECO:0008006" key="5">
    <source>
        <dbReference type="Google" id="ProtNLM"/>
    </source>
</evidence>